<dbReference type="HOGENOM" id="CLU_092231_2_0_6"/>
<reference evidence="2 3" key="1">
    <citation type="submission" date="2014-07" db="EMBL/GenBank/DDBJ databases">
        <authorList>
            <person name="Urmite Genomes Urmite Genomes"/>
        </authorList>
    </citation>
    <scope>NUCLEOTIDE SEQUENCE [LARGE SCALE GENOMIC DNA]</scope>
    <source>
        <strain evidence="2 3">20_BN</strain>
    </source>
</reference>
<protein>
    <recommendedName>
        <fullName evidence="4">DUF2214 family protein</fullName>
    </recommendedName>
</protein>
<sequence>MVYAVIAYLHFVAILLLFALLVIEHQLMLQPLDFARARGLYRTDIAFGIVAGLVLFTGTARAMHFGKGLDYYLNNSFFHTKVALFIVVALLSLYPTLTFFKWRSALKAGQVPILPPNQARRVTLIIRVELFLLLLLPMFAALMARGYGVML</sequence>
<dbReference type="AlphaFoldDB" id="A0A078LWZ9"/>
<evidence type="ECO:0008006" key="4">
    <source>
        <dbReference type="Google" id="ProtNLM"/>
    </source>
</evidence>
<feature type="transmembrane region" description="Helical" evidence="1">
    <location>
        <begin position="122"/>
        <end position="144"/>
    </location>
</feature>
<dbReference type="Pfam" id="PF09980">
    <property type="entry name" value="DUF2214"/>
    <property type="match status" value="1"/>
</dbReference>
<proteinExistence type="predicted"/>
<dbReference type="Proteomes" id="UP000053902">
    <property type="component" value="Unassembled WGS sequence"/>
</dbReference>
<feature type="transmembrane region" description="Helical" evidence="1">
    <location>
        <begin position="82"/>
        <end position="102"/>
    </location>
</feature>
<dbReference type="RefSeq" id="WP_037023605.1">
    <property type="nucleotide sequence ID" value="NZ_CCSF01000001.1"/>
</dbReference>
<dbReference type="eggNOG" id="COG3556">
    <property type="taxonomic scope" value="Bacteria"/>
</dbReference>
<dbReference type="OrthoDB" id="826511at2"/>
<accession>A0A078LWZ9</accession>
<keyword evidence="1" id="KW-0472">Membrane</keyword>
<gene>
    <name evidence="2" type="ORF">BN1079_01697</name>
</gene>
<feature type="transmembrane region" description="Helical" evidence="1">
    <location>
        <begin position="44"/>
        <end position="62"/>
    </location>
</feature>
<name>A0A078LWZ9_9PSED</name>
<keyword evidence="1" id="KW-0812">Transmembrane</keyword>
<dbReference type="STRING" id="1499686.BN1079_01697"/>
<evidence type="ECO:0000313" key="3">
    <source>
        <dbReference type="Proteomes" id="UP000053902"/>
    </source>
</evidence>
<dbReference type="InterPro" id="IPR018706">
    <property type="entry name" value="DUF2214_membrane"/>
</dbReference>
<keyword evidence="3" id="KW-1185">Reference proteome</keyword>
<evidence type="ECO:0000313" key="2">
    <source>
        <dbReference type="EMBL" id="CDZ94381.1"/>
    </source>
</evidence>
<evidence type="ECO:0000256" key="1">
    <source>
        <dbReference type="SAM" id="Phobius"/>
    </source>
</evidence>
<feature type="transmembrane region" description="Helical" evidence="1">
    <location>
        <begin position="6"/>
        <end position="23"/>
    </location>
</feature>
<keyword evidence="1" id="KW-1133">Transmembrane helix</keyword>
<organism evidence="2 3">
    <name type="scientific">Pseudomonas saudiphocaensis</name>
    <dbReference type="NCBI Taxonomy" id="1499686"/>
    <lineage>
        <taxon>Bacteria</taxon>
        <taxon>Pseudomonadati</taxon>
        <taxon>Pseudomonadota</taxon>
        <taxon>Gammaproteobacteria</taxon>
        <taxon>Pseudomonadales</taxon>
        <taxon>Pseudomonadaceae</taxon>
        <taxon>Pseudomonas</taxon>
    </lineage>
</organism>
<dbReference type="EMBL" id="CCSF01000001">
    <property type="protein sequence ID" value="CDZ94381.1"/>
    <property type="molecule type" value="Genomic_DNA"/>
</dbReference>